<proteinExistence type="predicted"/>
<feature type="chain" id="PRO_5020507582" description="Alpha/beta hydrolase fold-3 domain-containing protein" evidence="1">
    <location>
        <begin position="27"/>
        <end position="236"/>
    </location>
</feature>
<evidence type="ECO:0008006" key="4">
    <source>
        <dbReference type="Google" id="ProtNLM"/>
    </source>
</evidence>
<dbReference type="EMBL" id="AZBU02000003">
    <property type="protein sequence ID" value="TKR88371.1"/>
    <property type="molecule type" value="Genomic_DNA"/>
</dbReference>
<protein>
    <recommendedName>
        <fullName evidence="4">Alpha/beta hydrolase fold-3 domain-containing protein</fullName>
    </recommendedName>
</protein>
<keyword evidence="1" id="KW-0732">Signal</keyword>
<gene>
    <name evidence="2" type="ORF">L596_012626</name>
</gene>
<keyword evidence="3" id="KW-1185">Reference proteome</keyword>
<reference evidence="2 3" key="1">
    <citation type="journal article" date="2015" name="Genome Biol.">
        <title>Comparative genomics of Steinernema reveals deeply conserved gene regulatory networks.</title>
        <authorList>
            <person name="Dillman A.R."/>
            <person name="Macchietto M."/>
            <person name="Porter C.F."/>
            <person name="Rogers A."/>
            <person name="Williams B."/>
            <person name="Antoshechkin I."/>
            <person name="Lee M.M."/>
            <person name="Goodwin Z."/>
            <person name="Lu X."/>
            <person name="Lewis E.E."/>
            <person name="Goodrich-Blair H."/>
            <person name="Stock S.P."/>
            <person name="Adams B.J."/>
            <person name="Sternberg P.W."/>
            <person name="Mortazavi A."/>
        </authorList>
    </citation>
    <scope>NUCLEOTIDE SEQUENCE [LARGE SCALE GENOMIC DNA]</scope>
    <source>
        <strain evidence="2 3">ALL</strain>
    </source>
</reference>
<dbReference type="Proteomes" id="UP000298663">
    <property type="component" value="Unassembled WGS sequence"/>
</dbReference>
<name>A0A4U5NYF9_STECR</name>
<dbReference type="SUPFAM" id="SSF53474">
    <property type="entry name" value="alpha/beta-Hydrolases"/>
    <property type="match status" value="1"/>
</dbReference>
<evidence type="ECO:0000313" key="3">
    <source>
        <dbReference type="Proteomes" id="UP000298663"/>
    </source>
</evidence>
<sequence length="236" mass="26828">MSSITFLSLFVTRWVVNLFLVQSVESRNATQESFGVCKPETDFTPLDISYAPTCFPENPDTTREQIKCFIPLCFYCILFQMGAQYMKVMQEAIFDNRNSISDCLEDVPYEQGGKKPMMAEMEFLFRSEGGLLGPTKDAKKVFIALHGGYWNQGDRKLFTTMVEPLVEEGITVAVVGYDLATKRPLREVVDQVKRAEKKITKIFDKFTPVRMDLRVENGLERVSGMSRMSMSGTAQM</sequence>
<organism evidence="2 3">
    <name type="scientific">Steinernema carpocapsae</name>
    <name type="common">Entomopathogenic nematode</name>
    <dbReference type="NCBI Taxonomy" id="34508"/>
    <lineage>
        <taxon>Eukaryota</taxon>
        <taxon>Metazoa</taxon>
        <taxon>Ecdysozoa</taxon>
        <taxon>Nematoda</taxon>
        <taxon>Chromadorea</taxon>
        <taxon>Rhabditida</taxon>
        <taxon>Tylenchina</taxon>
        <taxon>Panagrolaimomorpha</taxon>
        <taxon>Strongyloidoidea</taxon>
        <taxon>Steinernematidae</taxon>
        <taxon>Steinernema</taxon>
    </lineage>
</organism>
<reference evidence="2 3" key="2">
    <citation type="journal article" date="2019" name="G3 (Bethesda)">
        <title>Hybrid Assembly of the Genome of the Entomopathogenic Nematode Steinernema carpocapsae Identifies the X-Chromosome.</title>
        <authorList>
            <person name="Serra L."/>
            <person name="Macchietto M."/>
            <person name="Macias-Munoz A."/>
            <person name="McGill C.J."/>
            <person name="Rodriguez I.M."/>
            <person name="Rodriguez B."/>
            <person name="Murad R."/>
            <person name="Mortazavi A."/>
        </authorList>
    </citation>
    <scope>NUCLEOTIDE SEQUENCE [LARGE SCALE GENOMIC DNA]</scope>
    <source>
        <strain evidence="2 3">ALL</strain>
    </source>
</reference>
<evidence type="ECO:0000256" key="1">
    <source>
        <dbReference type="SAM" id="SignalP"/>
    </source>
</evidence>
<feature type="signal peptide" evidence="1">
    <location>
        <begin position="1"/>
        <end position="26"/>
    </location>
</feature>
<dbReference type="Gene3D" id="3.40.50.1820">
    <property type="entry name" value="alpha/beta hydrolase"/>
    <property type="match status" value="1"/>
</dbReference>
<dbReference type="OrthoDB" id="433474at2759"/>
<comment type="caution">
    <text evidence="2">The sequence shown here is derived from an EMBL/GenBank/DDBJ whole genome shotgun (WGS) entry which is preliminary data.</text>
</comment>
<accession>A0A4U5NYF9</accession>
<dbReference type="AlphaFoldDB" id="A0A4U5NYF9"/>
<dbReference type="STRING" id="34508.A0A4U5NYF9"/>
<evidence type="ECO:0000313" key="2">
    <source>
        <dbReference type="EMBL" id="TKR88371.1"/>
    </source>
</evidence>
<dbReference type="InterPro" id="IPR029058">
    <property type="entry name" value="AB_hydrolase_fold"/>
</dbReference>